<evidence type="ECO:0000313" key="1">
    <source>
        <dbReference type="EMBL" id="KJL23890.1"/>
    </source>
</evidence>
<organism evidence="1 2">
    <name type="scientific">Microbacterium azadirachtae</name>
    <dbReference type="NCBI Taxonomy" id="582680"/>
    <lineage>
        <taxon>Bacteria</taxon>
        <taxon>Bacillati</taxon>
        <taxon>Actinomycetota</taxon>
        <taxon>Actinomycetes</taxon>
        <taxon>Micrococcales</taxon>
        <taxon>Microbacteriaceae</taxon>
        <taxon>Microbacterium</taxon>
    </lineage>
</organism>
<dbReference type="EC" id="2.4.1.251" evidence="1"/>
<sequence>MTSTRRHIGFKAPEDSFIADRRHTVTVPLLNHEFGGNPEIRAWCKGLLSDPDYLVRPMRRLAEITYAPSILYVHMPEWLIRRHGSIERVTRGAIGVLAAIRLAKWRGTKVVWHLNNLMPHETDRHGMTDRFVESFSKEVDLAVASTQSALDEFIEMYPMLRRTNTAVIQMGHYRDLISYRPPEKSMVRARLGIPSDARVVSSLGMMRAYKSQEALLDAFSRIPDRDAVLVLAGESRDGDLVARLARRAELDRRVVLRPEFLREETLVDWVVASDLTVLAAARSAKSGSATLSLSFGTPVLVPRRGEFLEWADELGTDWVRTYEGSIRPKVLAEGLALGAPPTPSGIDRFFDWARAHELLAEAFREILPR</sequence>
<reference evidence="1 2" key="1">
    <citation type="submission" date="2015-02" db="EMBL/GenBank/DDBJ databases">
        <title>Draft genome sequences of ten Microbacterium spp. with emphasis on heavy metal contaminated environments.</title>
        <authorList>
            <person name="Corretto E."/>
        </authorList>
    </citation>
    <scope>NUCLEOTIDE SEQUENCE [LARGE SCALE GENOMIC DNA]</scope>
    <source>
        <strain evidence="1 2">DSM 23848</strain>
    </source>
</reference>
<name>A0A0F0KUV5_9MICO</name>
<dbReference type="EMBL" id="JYIT01000075">
    <property type="protein sequence ID" value="KJL23890.1"/>
    <property type="molecule type" value="Genomic_DNA"/>
</dbReference>
<proteinExistence type="predicted"/>
<comment type="caution">
    <text evidence="1">The sequence shown here is derived from an EMBL/GenBank/DDBJ whole genome shotgun (WGS) entry which is preliminary data.</text>
</comment>
<dbReference type="Proteomes" id="UP000033448">
    <property type="component" value="Unassembled WGS sequence"/>
</dbReference>
<gene>
    <name evidence="1" type="primary">gumI</name>
    <name evidence="1" type="ORF">RL72_01841</name>
</gene>
<dbReference type="Gene3D" id="3.40.50.2000">
    <property type="entry name" value="Glycogen Phosphorylase B"/>
    <property type="match status" value="2"/>
</dbReference>
<keyword evidence="1" id="KW-0808">Transferase</keyword>
<dbReference type="AlphaFoldDB" id="A0A0F0KUV5"/>
<evidence type="ECO:0000313" key="2">
    <source>
        <dbReference type="Proteomes" id="UP000033448"/>
    </source>
</evidence>
<dbReference type="Pfam" id="PF13692">
    <property type="entry name" value="Glyco_trans_1_4"/>
    <property type="match status" value="1"/>
</dbReference>
<dbReference type="SUPFAM" id="SSF53756">
    <property type="entry name" value="UDP-Glycosyltransferase/glycogen phosphorylase"/>
    <property type="match status" value="1"/>
</dbReference>
<keyword evidence="2" id="KW-1185">Reference proteome</keyword>
<keyword evidence="1" id="KW-0328">Glycosyltransferase</keyword>
<accession>A0A0F0KUV5</accession>
<protein>
    <submittedName>
        <fullName evidence="1">GDP-mannose:glycolipid 4-beta-D-mannosyltransferase</fullName>
        <ecNumber evidence="1">2.4.1.251</ecNumber>
    </submittedName>
</protein>
<dbReference type="PATRIC" id="fig|582680.7.peg.1891"/>
<dbReference type="GO" id="GO:0016757">
    <property type="term" value="F:glycosyltransferase activity"/>
    <property type="evidence" value="ECO:0007669"/>
    <property type="project" value="UniProtKB-KW"/>
</dbReference>